<evidence type="ECO:0000313" key="2">
    <source>
        <dbReference type="Proteomes" id="UP001054821"/>
    </source>
</evidence>
<comment type="caution">
    <text evidence="1">The sequence shown here is derived from an EMBL/GenBank/DDBJ whole genome shotgun (WGS) entry which is preliminary data.</text>
</comment>
<organism evidence="1 2">
    <name type="scientific">Prunus dulcis</name>
    <name type="common">Almond</name>
    <name type="synonym">Amygdalus dulcis</name>
    <dbReference type="NCBI Taxonomy" id="3755"/>
    <lineage>
        <taxon>Eukaryota</taxon>
        <taxon>Viridiplantae</taxon>
        <taxon>Streptophyta</taxon>
        <taxon>Embryophyta</taxon>
        <taxon>Tracheophyta</taxon>
        <taxon>Spermatophyta</taxon>
        <taxon>Magnoliopsida</taxon>
        <taxon>eudicotyledons</taxon>
        <taxon>Gunneridae</taxon>
        <taxon>Pentapetalae</taxon>
        <taxon>rosids</taxon>
        <taxon>fabids</taxon>
        <taxon>Rosales</taxon>
        <taxon>Rosaceae</taxon>
        <taxon>Amygdaloideae</taxon>
        <taxon>Amygdaleae</taxon>
        <taxon>Prunus</taxon>
    </lineage>
</organism>
<name>A0AAD4ZJD5_PRUDU</name>
<dbReference type="EMBL" id="JAJFAZ020000001">
    <property type="protein sequence ID" value="KAI5348055.1"/>
    <property type="molecule type" value="Genomic_DNA"/>
</dbReference>
<dbReference type="Proteomes" id="UP001054821">
    <property type="component" value="Chromosome 1"/>
</dbReference>
<sequence length="75" mass="8915">MISMAPEYELPYYHDASQEIWEKYASLIFDFGFLAKLWVFEIFLDKPEKENWVELCLTTQGAPKCMNCSLNLLDW</sequence>
<proteinExistence type="predicted"/>
<evidence type="ECO:0000313" key="1">
    <source>
        <dbReference type="EMBL" id="KAI5348055.1"/>
    </source>
</evidence>
<dbReference type="AlphaFoldDB" id="A0AAD4ZJD5"/>
<protein>
    <submittedName>
        <fullName evidence="1">Uncharacterized protein</fullName>
    </submittedName>
</protein>
<accession>A0AAD4ZJD5</accession>
<gene>
    <name evidence="1" type="ORF">L3X38_000942</name>
</gene>
<keyword evidence="2" id="KW-1185">Reference proteome</keyword>
<reference evidence="1 2" key="1">
    <citation type="journal article" date="2022" name="G3 (Bethesda)">
        <title>Whole-genome sequence and methylome profiling of the almond [Prunus dulcis (Mill.) D.A. Webb] cultivar 'Nonpareil'.</title>
        <authorList>
            <person name="D'Amico-Willman K.M."/>
            <person name="Ouma W.Z."/>
            <person name="Meulia T."/>
            <person name="Sideli G.M."/>
            <person name="Gradziel T.M."/>
            <person name="Fresnedo-Ramirez J."/>
        </authorList>
    </citation>
    <scope>NUCLEOTIDE SEQUENCE [LARGE SCALE GENOMIC DNA]</scope>
    <source>
        <strain evidence="1">Clone GOH B32 T37-40</strain>
    </source>
</reference>